<dbReference type="Proteomes" id="UP000326565">
    <property type="component" value="Unassembled WGS sequence"/>
</dbReference>
<proteinExistence type="predicted"/>
<evidence type="ECO:0000313" key="2">
    <source>
        <dbReference type="Proteomes" id="UP000326565"/>
    </source>
</evidence>
<organism evidence="1 2">
    <name type="scientific">Aspergillus leporis</name>
    <dbReference type="NCBI Taxonomy" id="41062"/>
    <lineage>
        <taxon>Eukaryota</taxon>
        <taxon>Fungi</taxon>
        <taxon>Dikarya</taxon>
        <taxon>Ascomycota</taxon>
        <taxon>Pezizomycotina</taxon>
        <taxon>Eurotiomycetes</taxon>
        <taxon>Eurotiomycetidae</taxon>
        <taxon>Eurotiales</taxon>
        <taxon>Aspergillaceae</taxon>
        <taxon>Aspergillus</taxon>
        <taxon>Aspergillus subgen. Circumdati</taxon>
    </lineage>
</organism>
<accession>A0A5N5XAN2</accession>
<dbReference type="OrthoDB" id="5424209at2759"/>
<sequence>MELQLPNPAPHPPLPRRIQHLAACWHQSKPVQQPDFFEPEDRDFATLPIIVAASQTDTFHLTRLRLWFRNGNLRMTTIPFVECTPCYDVPAEPIPTLNVLAHPEENESRDSWPQAAREINRLLLDDGVIVAVDIIDWRLYEGPVIHLCEPTDAIFGRWDDVRARILRDVDVSWFQLLGCYPMGYEIGSANCPPTVLVIVNPNTVEMLIFKDRDILSARRSSRDIQCEVESNHPAILENCPTLVSFGHSVGPHNGDSYGTSAGWIDVQLESVSEWQQFGLTCSHCVFDDVFEELHVFESEKEVRKRMVD</sequence>
<dbReference type="EMBL" id="ML732165">
    <property type="protein sequence ID" value="KAB8077741.1"/>
    <property type="molecule type" value="Genomic_DNA"/>
</dbReference>
<reference evidence="1 2" key="1">
    <citation type="submission" date="2019-04" db="EMBL/GenBank/DDBJ databases">
        <title>Friends and foes A comparative genomics study of 23 Aspergillus species from section Flavi.</title>
        <authorList>
            <consortium name="DOE Joint Genome Institute"/>
            <person name="Kjaerbolling I."/>
            <person name="Vesth T."/>
            <person name="Frisvad J.C."/>
            <person name="Nybo J.L."/>
            <person name="Theobald S."/>
            <person name="Kildgaard S."/>
            <person name="Isbrandt T."/>
            <person name="Kuo A."/>
            <person name="Sato A."/>
            <person name="Lyhne E.K."/>
            <person name="Kogle M.E."/>
            <person name="Wiebenga A."/>
            <person name="Kun R.S."/>
            <person name="Lubbers R.J."/>
            <person name="Makela M.R."/>
            <person name="Barry K."/>
            <person name="Chovatia M."/>
            <person name="Clum A."/>
            <person name="Daum C."/>
            <person name="Haridas S."/>
            <person name="He G."/>
            <person name="LaButti K."/>
            <person name="Lipzen A."/>
            <person name="Mondo S."/>
            <person name="Riley R."/>
            <person name="Salamov A."/>
            <person name="Simmons B.A."/>
            <person name="Magnuson J.K."/>
            <person name="Henrissat B."/>
            <person name="Mortensen U.H."/>
            <person name="Larsen T.O."/>
            <person name="Devries R.P."/>
            <person name="Grigoriev I.V."/>
            <person name="Machida M."/>
            <person name="Baker S.E."/>
            <person name="Andersen M.R."/>
        </authorList>
    </citation>
    <scope>NUCLEOTIDE SEQUENCE [LARGE SCALE GENOMIC DNA]</scope>
    <source>
        <strain evidence="1 2">CBS 151.66</strain>
    </source>
</reference>
<protein>
    <submittedName>
        <fullName evidence="1">Uncharacterized protein</fullName>
    </submittedName>
</protein>
<name>A0A5N5XAN2_9EURO</name>
<dbReference type="AlphaFoldDB" id="A0A5N5XAN2"/>
<gene>
    <name evidence="1" type="ORF">BDV29DRAFT_153415</name>
</gene>
<keyword evidence="2" id="KW-1185">Reference proteome</keyword>
<evidence type="ECO:0000313" key="1">
    <source>
        <dbReference type="EMBL" id="KAB8077741.1"/>
    </source>
</evidence>